<protein>
    <recommendedName>
        <fullName evidence="2">Gamma-glutamylcyclotransferase family protein</fullName>
    </recommendedName>
</protein>
<dbReference type="PANTHER" id="PTHR12510:SF4">
    <property type="entry name" value="GAMMA-GLUTAMYLAMINECYCLOTRANSFERASE"/>
    <property type="match status" value="1"/>
</dbReference>
<evidence type="ECO:0000259" key="3">
    <source>
        <dbReference type="Pfam" id="PF06094"/>
    </source>
</evidence>
<evidence type="ECO:0000256" key="1">
    <source>
        <dbReference type="ARBA" id="ARBA00008861"/>
    </source>
</evidence>
<dbReference type="EMBL" id="CP092863">
    <property type="protein sequence ID" value="UYV60834.1"/>
    <property type="molecule type" value="Genomic_DNA"/>
</dbReference>
<name>A0ABY6JXT6_9ARAC</name>
<accession>A0ABY6JXT6</accession>
<dbReference type="InterPro" id="IPR009288">
    <property type="entry name" value="AIG2-like_dom"/>
</dbReference>
<reference evidence="4 5" key="1">
    <citation type="submission" date="2022-01" db="EMBL/GenBank/DDBJ databases">
        <title>A chromosomal length assembly of Cordylochernes scorpioides.</title>
        <authorList>
            <person name="Zeh D."/>
            <person name="Zeh J."/>
        </authorList>
    </citation>
    <scope>NUCLEOTIDE SEQUENCE [LARGE SCALE GENOMIC DNA]</scope>
    <source>
        <strain evidence="4">IN4F17</strain>
        <tissue evidence="4">Whole Body</tissue>
    </source>
</reference>
<keyword evidence="5" id="KW-1185">Reference proteome</keyword>
<dbReference type="Pfam" id="PF06094">
    <property type="entry name" value="GGACT"/>
    <property type="match status" value="1"/>
</dbReference>
<evidence type="ECO:0000313" key="4">
    <source>
        <dbReference type="EMBL" id="UYV60834.1"/>
    </source>
</evidence>
<proteinExistence type="inferred from homology"/>
<gene>
    <name evidence="4" type="ORF">LAZ67_1002528</name>
</gene>
<dbReference type="Gene3D" id="3.10.490.10">
    <property type="entry name" value="Gamma-glutamyl cyclotransferase-like"/>
    <property type="match status" value="1"/>
</dbReference>
<comment type="similarity">
    <text evidence="1 2">Belongs to the gamma-glutamylcyclotransferase family.</text>
</comment>
<dbReference type="Proteomes" id="UP001235939">
    <property type="component" value="Chromosome 01"/>
</dbReference>
<evidence type="ECO:0000313" key="5">
    <source>
        <dbReference type="Proteomes" id="UP001235939"/>
    </source>
</evidence>
<sequence>MEIELNPLNPFRTMSSSSPDLVFVYGTLKSGEPNHDLIKSSSTGARLVGRAKTCHRWPLIIASRYNIPYLLHCRDKGEHVLGEVYEVDDDMLAKLDELECHPDYYTRRKEPVHLLSTSTEITPWIYFLRDYKPELLDFPMLSEYFSIGTHGKPYVPRYLRPSDPYHSDVQNS</sequence>
<dbReference type="CDD" id="cd06661">
    <property type="entry name" value="GGCT_like"/>
    <property type="match status" value="1"/>
</dbReference>
<dbReference type="InterPro" id="IPR013024">
    <property type="entry name" value="GGCT-like"/>
</dbReference>
<organism evidence="4 5">
    <name type="scientific">Cordylochernes scorpioides</name>
    <dbReference type="NCBI Taxonomy" id="51811"/>
    <lineage>
        <taxon>Eukaryota</taxon>
        <taxon>Metazoa</taxon>
        <taxon>Ecdysozoa</taxon>
        <taxon>Arthropoda</taxon>
        <taxon>Chelicerata</taxon>
        <taxon>Arachnida</taxon>
        <taxon>Pseudoscorpiones</taxon>
        <taxon>Cheliferoidea</taxon>
        <taxon>Chernetidae</taxon>
        <taxon>Cordylochernes</taxon>
    </lineage>
</organism>
<evidence type="ECO:0000256" key="2">
    <source>
        <dbReference type="RuleBase" id="RU367036"/>
    </source>
</evidence>
<dbReference type="InterPro" id="IPR039126">
    <property type="entry name" value="GGACT"/>
</dbReference>
<dbReference type="SUPFAM" id="SSF110857">
    <property type="entry name" value="Gamma-glutamyl cyclotransferase-like"/>
    <property type="match status" value="1"/>
</dbReference>
<feature type="domain" description="Gamma-glutamylcyclotransferase AIG2-like" evidence="3">
    <location>
        <begin position="22"/>
        <end position="135"/>
    </location>
</feature>
<dbReference type="InterPro" id="IPR036568">
    <property type="entry name" value="GGCT-like_sf"/>
</dbReference>
<dbReference type="PANTHER" id="PTHR12510">
    <property type="entry name" value="TROPONIN C-AKIN-1 PROTEIN"/>
    <property type="match status" value="1"/>
</dbReference>